<proteinExistence type="predicted"/>
<organism evidence="1 2">
    <name type="scientific">Vespula maculifrons</name>
    <name type="common">Eastern yellow jacket</name>
    <name type="synonym">Wasp</name>
    <dbReference type="NCBI Taxonomy" id="7453"/>
    <lineage>
        <taxon>Eukaryota</taxon>
        <taxon>Metazoa</taxon>
        <taxon>Ecdysozoa</taxon>
        <taxon>Arthropoda</taxon>
        <taxon>Hexapoda</taxon>
        <taxon>Insecta</taxon>
        <taxon>Pterygota</taxon>
        <taxon>Neoptera</taxon>
        <taxon>Endopterygota</taxon>
        <taxon>Hymenoptera</taxon>
        <taxon>Apocrita</taxon>
        <taxon>Aculeata</taxon>
        <taxon>Vespoidea</taxon>
        <taxon>Vespidae</taxon>
        <taxon>Vespinae</taxon>
        <taxon>Vespula</taxon>
    </lineage>
</organism>
<protein>
    <submittedName>
        <fullName evidence="1">Uncharacterized protein</fullName>
    </submittedName>
</protein>
<name>A0ABD2CYZ6_VESMC</name>
<dbReference type="EMBL" id="JAYRBN010000014">
    <property type="protein sequence ID" value="KAL2750352.1"/>
    <property type="molecule type" value="Genomic_DNA"/>
</dbReference>
<dbReference type="Proteomes" id="UP001607303">
    <property type="component" value="Unassembled WGS sequence"/>
</dbReference>
<accession>A0ABD2CYZ6</accession>
<sequence>MALFYKVWNGGTRKWDGFTFFKGSKPTVLRSICRRSTQGQDQIGIEMKLREGRSKDSPFLEVITLTGKYF</sequence>
<evidence type="ECO:0000313" key="2">
    <source>
        <dbReference type="Proteomes" id="UP001607303"/>
    </source>
</evidence>
<comment type="caution">
    <text evidence="1">The sequence shown here is derived from an EMBL/GenBank/DDBJ whole genome shotgun (WGS) entry which is preliminary data.</text>
</comment>
<reference evidence="1 2" key="1">
    <citation type="journal article" date="2024" name="Ann. Entomol. Soc. Am.">
        <title>Genomic analyses of the southern and eastern yellowjacket wasps (Hymenoptera: Vespidae) reveal evolutionary signatures of social life.</title>
        <authorList>
            <person name="Catto M.A."/>
            <person name="Caine P.B."/>
            <person name="Orr S.E."/>
            <person name="Hunt B.G."/>
            <person name="Goodisman M.A.D."/>
        </authorList>
    </citation>
    <scope>NUCLEOTIDE SEQUENCE [LARGE SCALE GENOMIC DNA]</scope>
    <source>
        <strain evidence="1">232</strain>
        <tissue evidence="1">Head and thorax</tissue>
    </source>
</reference>
<evidence type="ECO:0000313" key="1">
    <source>
        <dbReference type="EMBL" id="KAL2750352.1"/>
    </source>
</evidence>
<dbReference type="AlphaFoldDB" id="A0ABD2CYZ6"/>
<gene>
    <name evidence="1" type="ORF">V1477_001411</name>
</gene>
<keyword evidence="2" id="KW-1185">Reference proteome</keyword>